<name>A0ABR4RW19_VIBMT</name>
<sequence>MNGLPHQIALQRIFALHSSQLFIMDADCFECRKRPLILLDGVTQVTPIPCRNALFFVVAFWGDIKLSKTNGIC</sequence>
<comment type="caution">
    <text evidence="1">The sequence shown here is derived from an EMBL/GenBank/DDBJ whole genome shotgun (WGS) entry which is preliminary data.</text>
</comment>
<proteinExistence type="predicted"/>
<protein>
    <submittedName>
        <fullName evidence="1">Uncharacterized protein</fullName>
    </submittedName>
</protein>
<accession>A0ABR4RW19</accession>
<reference evidence="1 2" key="1">
    <citation type="submission" date="2014-04" db="EMBL/GenBank/DDBJ databases">
        <title>Vibrio metecus sp. nov., a close relative of Vibrio cholerae isolated from coastal brackish ponds and clinical specimens.</title>
        <authorList>
            <person name="Kirchberger P.C."/>
            <person name="Turnsek M."/>
            <person name="Hunt D.E."/>
            <person name="Haley B.J."/>
            <person name="Colwell R."/>
            <person name="Polz M.F."/>
            <person name="Tarr C.L."/>
            <person name="Boucher Y."/>
        </authorList>
    </citation>
    <scope>NUCLEOTIDE SEQUENCE [LARGE SCALE GENOMIC DNA]</scope>
    <source>
        <strain evidence="2">PPCK-2014</strain>
    </source>
</reference>
<dbReference type="EMBL" id="JJMN01000062">
    <property type="protein sequence ID" value="KDO13906.1"/>
    <property type="molecule type" value="Genomic_DNA"/>
</dbReference>
<keyword evidence="2" id="KW-1185">Reference proteome</keyword>
<organism evidence="1 2">
    <name type="scientific">Vibrio metoecus</name>
    <dbReference type="NCBI Taxonomy" id="1481663"/>
    <lineage>
        <taxon>Bacteria</taxon>
        <taxon>Pseudomonadati</taxon>
        <taxon>Pseudomonadota</taxon>
        <taxon>Gammaproteobacteria</taxon>
        <taxon>Vibrionales</taxon>
        <taxon>Vibrionaceae</taxon>
        <taxon>Vibrio</taxon>
    </lineage>
</organism>
<dbReference type="Proteomes" id="UP000027331">
    <property type="component" value="Unassembled WGS sequence"/>
</dbReference>
<evidence type="ECO:0000313" key="2">
    <source>
        <dbReference type="Proteomes" id="UP000027331"/>
    </source>
</evidence>
<evidence type="ECO:0000313" key="1">
    <source>
        <dbReference type="EMBL" id="KDO13906.1"/>
    </source>
</evidence>
<gene>
    <name evidence="1" type="ORF">DP83_16080</name>
</gene>